<evidence type="ECO:0000313" key="1">
    <source>
        <dbReference type="EMBL" id="SDH12449.1"/>
    </source>
</evidence>
<evidence type="ECO:0000313" key="2">
    <source>
        <dbReference type="Proteomes" id="UP000198967"/>
    </source>
</evidence>
<dbReference type="EMBL" id="FNBE01000019">
    <property type="protein sequence ID" value="SDH12449.1"/>
    <property type="molecule type" value="Genomic_DNA"/>
</dbReference>
<protein>
    <submittedName>
        <fullName evidence="1">Uncharacterized protein</fullName>
    </submittedName>
</protein>
<keyword evidence="2" id="KW-1185">Reference proteome</keyword>
<accession>A0A1G7ZUT7</accession>
<name>A0A1G7ZUT7_PSEOR</name>
<dbReference type="RefSeq" id="WP_093089087.1">
    <property type="nucleotide sequence ID" value="NZ_FNBE01000019.1"/>
</dbReference>
<dbReference type="AlphaFoldDB" id="A0A1G7ZUT7"/>
<proteinExistence type="predicted"/>
<reference evidence="1 2" key="1">
    <citation type="submission" date="2016-10" db="EMBL/GenBank/DDBJ databases">
        <authorList>
            <person name="de Groot N.N."/>
        </authorList>
    </citation>
    <scope>NUCLEOTIDE SEQUENCE [LARGE SCALE GENOMIC DNA]</scope>
    <source>
        <strain evidence="1 2">CGMCC 4.3143</strain>
    </source>
</reference>
<dbReference type="OrthoDB" id="5186309at2"/>
<dbReference type="STRING" id="366584.SAMN05216377_11953"/>
<gene>
    <name evidence="1" type="ORF">SAMN05216377_11953</name>
</gene>
<dbReference type="Proteomes" id="UP000198967">
    <property type="component" value="Unassembled WGS sequence"/>
</dbReference>
<sequence length="134" mass="14205">MTTTAPVLASPAWIIGGLRNRPGYLVTAEGRIAFTDGETTYFDAPLPQVTDVSYPWYWFGGGFVARVAGEKFKITFVKPNGMPSPNPSALEVGLSVLGVAAAFQGVSHVGDLAGLAWIAPGRAATKQWREILPA</sequence>
<organism evidence="1 2">
    <name type="scientific">Pseudonocardia oroxyli</name>
    <dbReference type="NCBI Taxonomy" id="366584"/>
    <lineage>
        <taxon>Bacteria</taxon>
        <taxon>Bacillati</taxon>
        <taxon>Actinomycetota</taxon>
        <taxon>Actinomycetes</taxon>
        <taxon>Pseudonocardiales</taxon>
        <taxon>Pseudonocardiaceae</taxon>
        <taxon>Pseudonocardia</taxon>
    </lineage>
</organism>